<feature type="transmembrane region" description="Helical" evidence="1">
    <location>
        <begin position="39"/>
        <end position="59"/>
    </location>
</feature>
<dbReference type="Proteomes" id="UP000035680">
    <property type="component" value="Unassembled WGS sequence"/>
</dbReference>
<accession>A0A0K0F5T5</accession>
<feature type="transmembrane region" description="Helical" evidence="1">
    <location>
        <begin position="92"/>
        <end position="116"/>
    </location>
</feature>
<keyword evidence="1" id="KW-0472">Membrane</keyword>
<dbReference type="PANTHER" id="PTHR22943:SF248">
    <property type="entry name" value="SEVEN TM RECEPTOR"/>
    <property type="match status" value="1"/>
</dbReference>
<keyword evidence="1" id="KW-1133">Transmembrane helix</keyword>
<dbReference type="Pfam" id="PF10326">
    <property type="entry name" value="7TM_GPCR_Str"/>
    <property type="match status" value="1"/>
</dbReference>
<protein>
    <submittedName>
        <fullName evidence="3">G_PROTEIN_RECEP_F1_2 domain-containing protein</fullName>
    </submittedName>
</protein>
<dbReference type="AlphaFoldDB" id="A0A0K0F5T5"/>
<reference evidence="2" key="1">
    <citation type="submission" date="2014-07" db="EMBL/GenBank/DDBJ databases">
        <authorList>
            <person name="Martin A.A"/>
            <person name="De Silva N."/>
        </authorList>
    </citation>
    <scope>NUCLEOTIDE SEQUENCE</scope>
</reference>
<keyword evidence="2" id="KW-1185">Reference proteome</keyword>
<dbReference type="InterPro" id="IPR019428">
    <property type="entry name" value="7TM_GPCR_serpentine_rcpt_Str"/>
</dbReference>
<feature type="transmembrane region" description="Helical" evidence="1">
    <location>
        <begin position="128"/>
        <end position="147"/>
    </location>
</feature>
<feature type="transmembrane region" description="Helical" evidence="1">
    <location>
        <begin position="188"/>
        <end position="212"/>
    </location>
</feature>
<keyword evidence="1" id="KW-0812">Transmembrane</keyword>
<evidence type="ECO:0000313" key="3">
    <source>
        <dbReference type="WBParaSite" id="SVE_0417700.1"/>
    </source>
</evidence>
<feature type="transmembrane region" description="Helical" evidence="1">
    <location>
        <begin position="239"/>
        <end position="264"/>
    </location>
</feature>
<feature type="transmembrane region" description="Helical" evidence="1">
    <location>
        <begin position="276"/>
        <end position="295"/>
    </location>
</feature>
<evidence type="ECO:0000256" key="1">
    <source>
        <dbReference type="SAM" id="Phobius"/>
    </source>
</evidence>
<organism evidence="2 3">
    <name type="scientific">Strongyloides venezuelensis</name>
    <name type="common">Threadworm</name>
    <dbReference type="NCBI Taxonomy" id="75913"/>
    <lineage>
        <taxon>Eukaryota</taxon>
        <taxon>Metazoa</taxon>
        <taxon>Ecdysozoa</taxon>
        <taxon>Nematoda</taxon>
        <taxon>Chromadorea</taxon>
        <taxon>Rhabditida</taxon>
        <taxon>Tylenchina</taxon>
        <taxon>Panagrolaimomorpha</taxon>
        <taxon>Strongyloidoidea</taxon>
        <taxon>Strongyloididae</taxon>
        <taxon>Strongyloides</taxon>
    </lineage>
</organism>
<dbReference type="PANTHER" id="PTHR22943">
    <property type="entry name" value="7-TRANSMEMBRANE DOMAIN RECEPTOR C.ELEGANS"/>
    <property type="match status" value="1"/>
</dbReference>
<reference evidence="3" key="2">
    <citation type="submission" date="2015-08" db="UniProtKB">
        <authorList>
            <consortium name="WormBaseParasite"/>
        </authorList>
    </citation>
    <scope>IDENTIFICATION</scope>
</reference>
<proteinExistence type="predicted"/>
<sequence>METVNFVIYVSSVTLNLTSCIVAIYINWKTYGTDYDREYKKLIFVQFSFGFLSGVINAISRCELVLYKNYLIFHYGYFSCYQQSLILYKITFGLYLLITDIDIAFPSAILLSRYIICCKSAHLTLKKVVLLTFVPISLSLITFYNGYMINHEITPASIVINLLKDSPSGEHLVNLKTTTTFFVFWSKEYILCITIITSYFISNYIIIFIFYFKYKRYMELTSPIVSERTKKMQKEFSKIIIFQSLAPVGLCSIPILSYIGFFFFNSEFSEPFYGTTILQLLSLVPSVNALLFIFMSSKNREVLLRLFNLKIIYYDCKNKFNNNNTFGIWKFLKIKFISSIEKISLKKFSINIQHVNE</sequence>
<evidence type="ECO:0000313" key="2">
    <source>
        <dbReference type="Proteomes" id="UP000035680"/>
    </source>
</evidence>
<dbReference type="WBParaSite" id="SVE_0417700.1">
    <property type="protein sequence ID" value="SVE_0417700.1"/>
    <property type="gene ID" value="SVE_0417700"/>
</dbReference>
<feature type="transmembrane region" description="Helical" evidence="1">
    <location>
        <begin position="6"/>
        <end position="27"/>
    </location>
</feature>
<name>A0A0K0F5T5_STRVS</name>